<dbReference type="CDD" id="cd00082">
    <property type="entry name" value="HisKA"/>
    <property type="match status" value="1"/>
</dbReference>
<dbReference type="EMBL" id="CP054140">
    <property type="protein sequence ID" value="QQG64806.1"/>
    <property type="molecule type" value="Genomic_DNA"/>
</dbReference>
<dbReference type="PANTHER" id="PTHR43711:SF31">
    <property type="entry name" value="HISTIDINE KINASE"/>
    <property type="match status" value="1"/>
</dbReference>
<dbReference type="RefSeq" id="WP_199263638.1">
    <property type="nucleotide sequence ID" value="NZ_CP054140.1"/>
</dbReference>
<dbReference type="InterPro" id="IPR004358">
    <property type="entry name" value="Sig_transdc_His_kin-like_C"/>
</dbReference>
<dbReference type="Pfam" id="PF00672">
    <property type="entry name" value="HAMP"/>
    <property type="match status" value="1"/>
</dbReference>
<dbReference type="InterPro" id="IPR036097">
    <property type="entry name" value="HisK_dim/P_sf"/>
</dbReference>
<organism evidence="11 12">
    <name type="scientific">Desulfobulbus oligotrophicus</name>
    <dbReference type="NCBI Taxonomy" id="1909699"/>
    <lineage>
        <taxon>Bacteria</taxon>
        <taxon>Pseudomonadati</taxon>
        <taxon>Thermodesulfobacteriota</taxon>
        <taxon>Desulfobulbia</taxon>
        <taxon>Desulfobulbales</taxon>
        <taxon>Desulfobulbaceae</taxon>
        <taxon>Desulfobulbus</taxon>
    </lineage>
</organism>
<gene>
    <name evidence="11" type="ORF">HP555_02470</name>
</gene>
<dbReference type="Gene3D" id="6.10.340.10">
    <property type="match status" value="1"/>
</dbReference>
<keyword evidence="5" id="KW-0808">Transferase</keyword>
<evidence type="ECO:0000256" key="4">
    <source>
        <dbReference type="ARBA" id="ARBA00022553"/>
    </source>
</evidence>
<dbReference type="PROSITE" id="PS50885">
    <property type="entry name" value="HAMP"/>
    <property type="match status" value="1"/>
</dbReference>
<dbReference type="SUPFAM" id="SSF47384">
    <property type="entry name" value="Homodimeric domain of signal transducing histidine kinase"/>
    <property type="match status" value="1"/>
</dbReference>
<reference evidence="11 12" key="1">
    <citation type="submission" date="2020-05" db="EMBL/GenBank/DDBJ databases">
        <title>Complete genome of Desulfobulbus oligotrophicus.</title>
        <authorList>
            <person name="Podar M."/>
        </authorList>
    </citation>
    <scope>NUCLEOTIDE SEQUENCE [LARGE SCALE GENOMIC DNA]</scope>
    <source>
        <strain evidence="11 12">Prop6</strain>
    </source>
</reference>
<keyword evidence="6 11" id="KW-0418">Kinase</keyword>
<dbReference type="GO" id="GO:0016020">
    <property type="term" value="C:membrane"/>
    <property type="evidence" value="ECO:0007669"/>
    <property type="project" value="UniProtKB-SubCell"/>
</dbReference>
<feature type="transmembrane region" description="Helical" evidence="8">
    <location>
        <begin position="217"/>
        <end position="239"/>
    </location>
</feature>
<dbReference type="PANTHER" id="PTHR43711">
    <property type="entry name" value="TWO-COMPONENT HISTIDINE KINASE"/>
    <property type="match status" value="1"/>
</dbReference>
<feature type="domain" description="HAMP" evidence="10">
    <location>
        <begin position="237"/>
        <end position="289"/>
    </location>
</feature>
<keyword evidence="8" id="KW-0812">Transmembrane</keyword>
<dbReference type="Gene3D" id="1.10.287.130">
    <property type="match status" value="1"/>
</dbReference>
<evidence type="ECO:0000256" key="2">
    <source>
        <dbReference type="ARBA" id="ARBA00004370"/>
    </source>
</evidence>
<comment type="catalytic activity">
    <reaction evidence="1">
        <text>ATP + protein L-histidine = ADP + protein N-phospho-L-histidine.</text>
        <dbReference type="EC" id="2.7.13.3"/>
    </reaction>
</comment>
<dbReference type="EC" id="2.7.13.3" evidence="3"/>
<dbReference type="SMART" id="SM00387">
    <property type="entry name" value="HATPase_c"/>
    <property type="match status" value="1"/>
</dbReference>
<evidence type="ECO:0000256" key="5">
    <source>
        <dbReference type="ARBA" id="ARBA00022679"/>
    </source>
</evidence>
<dbReference type="Pfam" id="PF02518">
    <property type="entry name" value="HATPase_c"/>
    <property type="match status" value="1"/>
</dbReference>
<protein>
    <recommendedName>
        <fullName evidence="3">histidine kinase</fullName>
        <ecNumber evidence="3">2.7.13.3</ecNumber>
    </recommendedName>
</protein>
<evidence type="ECO:0000259" key="10">
    <source>
        <dbReference type="PROSITE" id="PS50885"/>
    </source>
</evidence>
<dbReference type="KEGG" id="dog:HP555_02470"/>
<dbReference type="InterPro" id="IPR003660">
    <property type="entry name" value="HAMP_dom"/>
</dbReference>
<dbReference type="InterPro" id="IPR036890">
    <property type="entry name" value="HATPase_C_sf"/>
</dbReference>
<dbReference type="GO" id="GO:0000155">
    <property type="term" value="F:phosphorelay sensor kinase activity"/>
    <property type="evidence" value="ECO:0007669"/>
    <property type="project" value="InterPro"/>
</dbReference>
<evidence type="ECO:0000256" key="8">
    <source>
        <dbReference type="SAM" id="Phobius"/>
    </source>
</evidence>
<evidence type="ECO:0000256" key="7">
    <source>
        <dbReference type="ARBA" id="ARBA00023012"/>
    </source>
</evidence>
<dbReference type="PRINTS" id="PR00344">
    <property type="entry name" value="BCTRLSENSOR"/>
</dbReference>
<dbReference type="CDD" id="cd00075">
    <property type="entry name" value="HATPase"/>
    <property type="match status" value="1"/>
</dbReference>
<evidence type="ECO:0000259" key="9">
    <source>
        <dbReference type="PROSITE" id="PS50109"/>
    </source>
</evidence>
<sequence>MNRLYHPRSFLSLLLTGFIFAALPLIVALISSIHILNGMVQQSAVAVYRSVARIDSCRKVSDLLLRQERSARLFAVLEEREHLEDVEVRHHEVVDLLRQFAGLNTDNELAPLIEELRVKEQRVVTALLESGGPLDTVAADQETVLNEHMTIGELLVVSTEHEDAEGQGAKKLRLEAIFDEYVGIGELVSKLELISNHLMAQEVEALKDRVRVNKTTLAWQVSGLIGFSVLLVVLFISLINNPVRQFDRVIERLGEGDFSTPIQISGPRDLENLGAKLDWLRKRLQVLDREKAKMLAHISHELKTPLSSIKEGAGLLKDRLIGPLNDNQVEVVGILDNNCRKLQKLIQDILDFNMAQVRELPMDLEQIQIDRLVEEVTEDHRNAMLARNIQLTMDLRSLLVTATPKQLKTAIDNLLGNAVKFTPDYGSISITMSEKGGYLQLVIEDTGPGISAEDRAQVFLPFYQGTQKSRSAVKGSGLGLAVSKEYIESCGGTLRLLPSLQGARFEVSLPCV</sequence>
<evidence type="ECO:0000256" key="3">
    <source>
        <dbReference type="ARBA" id="ARBA00012438"/>
    </source>
</evidence>
<dbReference type="Proteomes" id="UP000596092">
    <property type="component" value="Chromosome"/>
</dbReference>
<evidence type="ECO:0000313" key="12">
    <source>
        <dbReference type="Proteomes" id="UP000596092"/>
    </source>
</evidence>
<dbReference type="SMART" id="SM00388">
    <property type="entry name" value="HisKA"/>
    <property type="match status" value="1"/>
</dbReference>
<dbReference type="InterPro" id="IPR005467">
    <property type="entry name" value="His_kinase_dom"/>
</dbReference>
<dbReference type="InterPro" id="IPR003661">
    <property type="entry name" value="HisK_dim/P_dom"/>
</dbReference>
<dbReference type="SMART" id="SM00304">
    <property type="entry name" value="HAMP"/>
    <property type="match status" value="1"/>
</dbReference>
<keyword evidence="12" id="KW-1185">Reference proteome</keyword>
<dbReference type="Pfam" id="PF00512">
    <property type="entry name" value="HisKA"/>
    <property type="match status" value="1"/>
</dbReference>
<dbReference type="AlphaFoldDB" id="A0A7T6APK9"/>
<proteinExistence type="predicted"/>
<dbReference type="InterPro" id="IPR003594">
    <property type="entry name" value="HATPase_dom"/>
</dbReference>
<dbReference type="PROSITE" id="PS50109">
    <property type="entry name" value="HIS_KIN"/>
    <property type="match status" value="1"/>
</dbReference>
<accession>A0A7T6APK9</accession>
<keyword evidence="8" id="KW-1133">Transmembrane helix</keyword>
<keyword evidence="4" id="KW-0597">Phosphoprotein</keyword>
<dbReference type="SUPFAM" id="SSF55874">
    <property type="entry name" value="ATPase domain of HSP90 chaperone/DNA topoisomerase II/histidine kinase"/>
    <property type="match status" value="1"/>
</dbReference>
<keyword evidence="7" id="KW-0902">Two-component regulatory system</keyword>
<evidence type="ECO:0000256" key="6">
    <source>
        <dbReference type="ARBA" id="ARBA00022777"/>
    </source>
</evidence>
<name>A0A7T6APK9_9BACT</name>
<evidence type="ECO:0000256" key="1">
    <source>
        <dbReference type="ARBA" id="ARBA00000085"/>
    </source>
</evidence>
<dbReference type="Gene3D" id="3.30.565.10">
    <property type="entry name" value="Histidine kinase-like ATPase, C-terminal domain"/>
    <property type="match status" value="1"/>
</dbReference>
<keyword evidence="8" id="KW-0472">Membrane</keyword>
<comment type="subcellular location">
    <subcellularLocation>
        <location evidence="2">Membrane</location>
    </subcellularLocation>
</comment>
<dbReference type="InterPro" id="IPR050736">
    <property type="entry name" value="Sensor_HK_Regulatory"/>
</dbReference>
<feature type="domain" description="Histidine kinase" evidence="9">
    <location>
        <begin position="297"/>
        <end position="512"/>
    </location>
</feature>
<evidence type="ECO:0000313" key="11">
    <source>
        <dbReference type="EMBL" id="QQG64806.1"/>
    </source>
</evidence>